<dbReference type="EMBL" id="VVIW01000027">
    <property type="protein sequence ID" value="NHZ44123.1"/>
    <property type="molecule type" value="Genomic_DNA"/>
</dbReference>
<reference evidence="1 2" key="1">
    <citation type="submission" date="2019-09" db="EMBL/GenBank/DDBJ databases">
        <title>Taxonomy of Antarctic Massilia spp.: description of Massilia rubra sp. nov., Massilia aquatica sp. nov., Massilia mucilaginosa sp. nov., Massilia frigida sp. nov. isolated from streams, lakes and regoliths.</title>
        <authorList>
            <person name="Holochova P."/>
            <person name="Sedlacek I."/>
            <person name="Kralova S."/>
            <person name="Maslanova I."/>
            <person name="Busse H.-J."/>
            <person name="Stankova E."/>
            <person name="Vrbovska V."/>
            <person name="Kovarovic V."/>
            <person name="Bartak M."/>
            <person name="Svec P."/>
            <person name="Pantucek R."/>
        </authorList>
    </citation>
    <scope>NUCLEOTIDE SEQUENCE [LARGE SCALE GENOMIC DNA]</scope>
    <source>
        <strain evidence="1 2">CCM 8693</strain>
    </source>
</reference>
<accession>A0ABX0MBU5</accession>
<name>A0ABX0MBU5_9BURK</name>
<gene>
    <name evidence="1" type="ORF">F1609_28735</name>
</gene>
<dbReference type="RefSeq" id="WP_167080518.1">
    <property type="nucleotide sequence ID" value="NZ_VVIW01000027.1"/>
</dbReference>
<protein>
    <recommendedName>
        <fullName evidence="3">DUF3617 family protein</fullName>
    </recommendedName>
</protein>
<evidence type="ECO:0008006" key="3">
    <source>
        <dbReference type="Google" id="ProtNLM"/>
    </source>
</evidence>
<evidence type="ECO:0000313" key="2">
    <source>
        <dbReference type="Proteomes" id="UP000819052"/>
    </source>
</evidence>
<proteinExistence type="predicted"/>
<organism evidence="1 2">
    <name type="scientific">Massilia aquatica</name>
    <dbReference type="NCBI Taxonomy" id="2609000"/>
    <lineage>
        <taxon>Bacteria</taxon>
        <taxon>Pseudomonadati</taxon>
        <taxon>Pseudomonadota</taxon>
        <taxon>Betaproteobacteria</taxon>
        <taxon>Burkholderiales</taxon>
        <taxon>Oxalobacteraceae</taxon>
        <taxon>Telluria group</taxon>
        <taxon>Massilia</taxon>
    </lineage>
</organism>
<dbReference type="Proteomes" id="UP000819052">
    <property type="component" value="Unassembled WGS sequence"/>
</dbReference>
<evidence type="ECO:0000313" key="1">
    <source>
        <dbReference type="EMBL" id="NHZ44123.1"/>
    </source>
</evidence>
<keyword evidence="2" id="KW-1185">Reference proteome</keyword>
<sequence length="178" mass="19220">MKHIPSLALFGVVSLHSPLSASAEAPKHHRAVQPPGLYQVDWEGRAEIIQEKGAPGVIEGKIDGASGDASNRLRSGAATRDFAEKGKKPHTQCLQAGTPAAQAASKASCPDHTVKTVDPDTLSYVSNCPTIQMTRTVKRIDDKTWAIDTTMKFKGNMPTQFASPAVRERWTRVSDVCK</sequence>
<comment type="caution">
    <text evidence="1">The sequence shown here is derived from an EMBL/GenBank/DDBJ whole genome shotgun (WGS) entry which is preliminary data.</text>
</comment>